<accession>A0ABY3TDV0</accession>
<dbReference type="InterPro" id="IPR003399">
    <property type="entry name" value="Mce/MlaD"/>
</dbReference>
<evidence type="ECO:0000259" key="4">
    <source>
        <dbReference type="Pfam" id="PF11887"/>
    </source>
</evidence>
<evidence type="ECO:0000256" key="1">
    <source>
        <dbReference type="SAM" id="MobiDB-lite"/>
    </source>
</evidence>
<proteinExistence type="predicted"/>
<dbReference type="Pfam" id="PF02470">
    <property type="entry name" value="MlaD"/>
    <property type="match status" value="1"/>
</dbReference>
<feature type="region of interest" description="Disordered" evidence="1">
    <location>
        <begin position="390"/>
        <end position="413"/>
    </location>
</feature>
<keyword evidence="6" id="KW-1185">Reference proteome</keyword>
<dbReference type="InterPro" id="IPR024516">
    <property type="entry name" value="Mce_C"/>
</dbReference>
<evidence type="ECO:0000256" key="2">
    <source>
        <dbReference type="SAM" id="SignalP"/>
    </source>
</evidence>
<gene>
    <name evidence="5" type="ORF">MI149_18045</name>
</gene>
<organism evidence="5 6">
    <name type="scientific">Mycolicibacterium crocinum</name>
    <dbReference type="NCBI Taxonomy" id="388459"/>
    <lineage>
        <taxon>Bacteria</taxon>
        <taxon>Bacillati</taxon>
        <taxon>Actinomycetota</taxon>
        <taxon>Actinomycetes</taxon>
        <taxon>Mycobacteriales</taxon>
        <taxon>Mycobacteriaceae</taxon>
        <taxon>Mycolicibacterium</taxon>
    </lineage>
</organism>
<dbReference type="EMBL" id="CP092362">
    <property type="protein sequence ID" value="ULN39634.1"/>
    <property type="molecule type" value="Genomic_DNA"/>
</dbReference>
<dbReference type="PANTHER" id="PTHR33371:SF4">
    <property type="entry name" value="INTERMEMBRANE PHOSPHOLIPID TRANSPORT SYSTEM BINDING PROTEIN MLAD"/>
    <property type="match status" value="1"/>
</dbReference>
<dbReference type="RefSeq" id="WP_240176549.1">
    <property type="nucleotide sequence ID" value="NZ_CP092362.2"/>
</dbReference>
<evidence type="ECO:0000313" key="6">
    <source>
        <dbReference type="Proteomes" id="UP001055337"/>
    </source>
</evidence>
<dbReference type="NCBIfam" id="TIGR00996">
    <property type="entry name" value="Mtu_fam_mce"/>
    <property type="match status" value="1"/>
</dbReference>
<keyword evidence="2" id="KW-0732">Signal</keyword>
<dbReference type="InterPro" id="IPR052336">
    <property type="entry name" value="MlaD_Phospholipid_Transporter"/>
</dbReference>
<evidence type="ECO:0000259" key="3">
    <source>
        <dbReference type="Pfam" id="PF02470"/>
    </source>
</evidence>
<feature type="domain" description="Mammalian cell entry C-terminal" evidence="4">
    <location>
        <begin position="115"/>
        <end position="301"/>
    </location>
</feature>
<sequence>MSARTRTVAATAAVLVALCAASTAFVVRHALYPTTTITAYFTAATAIYPGDEVRVSGVKVGKIDSIEPLGGQVKMVLTIEPGVAIPAGADAVIVAQNLVAARYLQLTPAYRDSGPTMASGAVIPVERTAVPVEWDDVKNQLMRLSRDLGPSTETARPALARLIDDTADAMGGNGVKLRQMLAQLSAVARIVADGSGNIVDIVKGLQNLVTTLRDSSGAIVDFEQRLASLTGTLGENTGDLDAALHDLATATVDAQRFVGQSRELTVEQIQRLTEVTRNLADNRKSVEQLLHVAPNAFANYYNVYNPDTGDNIGSIVFNDFSNPVQFICGQLGAIENATAPETGKLCAQYLGPAMRLLSFNLVPFQMSPYLMKAPSPENLLYSDPALAPGGAGPAPVPPETPPAVSAYSGAPGS</sequence>
<dbReference type="InterPro" id="IPR005693">
    <property type="entry name" value="Mce"/>
</dbReference>
<feature type="chain" id="PRO_5045621459" evidence="2">
    <location>
        <begin position="25"/>
        <end position="413"/>
    </location>
</feature>
<dbReference type="PANTHER" id="PTHR33371">
    <property type="entry name" value="INTERMEMBRANE PHOSPHOLIPID TRANSPORT SYSTEM BINDING PROTEIN MLAD-RELATED"/>
    <property type="match status" value="1"/>
</dbReference>
<feature type="signal peptide" evidence="2">
    <location>
        <begin position="1"/>
        <end position="24"/>
    </location>
</feature>
<reference evidence="5" key="1">
    <citation type="submission" date="2022-08" db="EMBL/GenBank/DDBJ databases">
        <title>Whole genome sequencing of non-tuberculosis mycobacteria type-strains.</title>
        <authorList>
            <person name="Igarashi Y."/>
            <person name="Osugi A."/>
            <person name="Mitarai S."/>
        </authorList>
    </citation>
    <scope>NUCLEOTIDE SEQUENCE</scope>
    <source>
        <strain evidence="5">JCM 16369</strain>
    </source>
</reference>
<feature type="domain" description="Mce/MlaD" evidence="3">
    <location>
        <begin position="34"/>
        <end position="108"/>
    </location>
</feature>
<protein>
    <submittedName>
        <fullName evidence="5">MCE family protein</fullName>
    </submittedName>
</protein>
<name>A0ABY3TDV0_9MYCO</name>
<dbReference type="Proteomes" id="UP001055337">
    <property type="component" value="Chromosome"/>
</dbReference>
<evidence type="ECO:0000313" key="5">
    <source>
        <dbReference type="EMBL" id="ULN39634.1"/>
    </source>
</evidence>
<dbReference type="Pfam" id="PF11887">
    <property type="entry name" value="Mce4_CUP1"/>
    <property type="match status" value="1"/>
</dbReference>